<gene>
    <name evidence="2" type="ORF">LCGC14_1683850</name>
</gene>
<dbReference type="SUPFAM" id="SSF53474">
    <property type="entry name" value="alpha/beta-Hydrolases"/>
    <property type="match status" value="1"/>
</dbReference>
<organism evidence="2">
    <name type="scientific">marine sediment metagenome</name>
    <dbReference type="NCBI Taxonomy" id="412755"/>
    <lineage>
        <taxon>unclassified sequences</taxon>
        <taxon>metagenomes</taxon>
        <taxon>ecological metagenomes</taxon>
    </lineage>
</organism>
<dbReference type="Pfam" id="PF00561">
    <property type="entry name" value="Abhydrolase_1"/>
    <property type="match status" value="1"/>
</dbReference>
<dbReference type="InterPro" id="IPR000073">
    <property type="entry name" value="AB_hydrolase_1"/>
</dbReference>
<evidence type="ECO:0000259" key="1">
    <source>
        <dbReference type="Pfam" id="PF00561"/>
    </source>
</evidence>
<dbReference type="Gene3D" id="3.40.50.1820">
    <property type="entry name" value="alpha/beta hydrolase"/>
    <property type="match status" value="1"/>
</dbReference>
<proteinExistence type="predicted"/>
<dbReference type="PANTHER" id="PTHR43358">
    <property type="entry name" value="ALPHA/BETA-HYDROLASE"/>
    <property type="match status" value="1"/>
</dbReference>
<evidence type="ECO:0000313" key="2">
    <source>
        <dbReference type="EMBL" id="KKM16636.1"/>
    </source>
</evidence>
<comment type="caution">
    <text evidence="2">The sequence shown here is derived from an EMBL/GenBank/DDBJ whole genome shotgun (WGS) entry which is preliminary data.</text>
</comment>
<reference evidence="2" key="1">
    <citation type="journal article" date="2015" name="Nature">
        <title>Complex archaea that bridge the gap between prokaryotes and eukaryotes.</title>
        <authorList>
            <person name="Spang A."/>
            <person name="Saw J.H."/>
            <person name="Jorgensen S.L."/>
            <person name="Zaremba-Niedzwiedzka K."/>
            <person name="Martijn J."/>
            <person name="Lind A.E."/>
            <person name="van Eijk R."/>
            <person name="Schleper C."/>
            <person name="Guy L."/>
            <person name="Ettema T.J."/>
        </authorList>
    </citation>
    <scope>NUCLEOTIDE SEQUENCE</scope>
</reference>
<name>A0A0F9HMY8_9ZZZZ</name>
<dbReference type="InterPro" id="IPR029058">
    <property type="entry name" value="AB_hydrolase_fold"/>
</dbReference>
<dbReference type="PANTHER" id="PTHR43358:SF4">
    <property type="entry name" value="ALPHA_BETA HYDROLASE FOLD-1 DOMAIN-CONTAINING PROTEIN"/>
    <property type="match status" value="1"/>
</dbReference>
<sequence>MRRVWLAPLGLVLGAAGALLWVGWRWVTPHPAKGGGPAESAGVDVKEVSFLSLDRTRLHGLWLPGRKGYPTVVLCHGYFKSLAEPFDVGVALNEAGYNVFLFDFRACGRSGGRFTTIGYKETWDVQAAVRFVSERYGRGPVGVLGISMGAAAAIIAAAQMEEIAAVVADSAYAHLEGVMRKKIPDFAPVRWMAPVGWISVLIGEAMAGGRLRRVRPVEYVGQISPRPLLFVCGESDSYIPAEQPGELFAAAGEPKEMWIAPGSDHAVARLDHPKEYLRRVMEFFNRYLLVEKKARRRKRAKTA</sequence>
<dbReference type="EMBL" id="LAZR01014631">
    <property type="protein sequence ID" value="KKM16636.1"/>
    <property type="molecule type" value="Genomic_DNA"/>
</dbReference>
<feature type="domain" description="AB hydrolase-1" evidence="1">
    <location>
        <begin position="70"/>
        <end position="186"/>
    </location>
</feature>
<protein>
    <recommendedName>
        <fullName evidence="1">AB hydrolase-1 domain-containing protein</fullName>
    </recommendedName>
</protein>
<accession>A0A0F9HMY8</accession>
<dbReference type="InterPro" id="IPR052920">
    <property type="entry name" value="DNA-binding_regulatory"/>
</dbReference>
<dbReference type="AlphaFoldDB" id="A0A0F9HMY8"/>